<proteinExistence type="predicted"/>
<dbReference type="EMBL" id="NCVQ01000006">
    <property type="protein sequence ID" value="PWZ23331.1"/>
    <property type="molecule type" value="Genomic_DNA"/>
</dbReference>
<reference evidence="1 2" key="1">
    <citation type="journal article" date="2018" name="Nat. Genet.">
        <title>Extensive intraspecific gene order and gene structural variations between Mo17 and other maize genomes.</title>
        <authorList>
            <person name="Sun S."/>
            <person name="Zhou Y."/>
            <person name="Chen J."/>
            <person name="Shi J."/>
            <person name="Zhao H."/>
            <person name="Zhao H."/>
            <person name="Song W."/>
            <person name="Zhang M."/>
            <person name="Cui Y."/>
            <person name="Dong X."/>
            <person name="Liu H."/>
            <person name="Ma X."/>
            <person name="Jiao Y."/>
            <person name="Wang B."/>
            <person name="Wei X."/>
            <person name="Stein J.C."/>
            <person name="Glaubitz J.C."/>
            <person name="Lu F."/>
            <person name="Yu G."/>
            <person name="Liang C."/>
            <person name="Fengler K."/>
            <person name="Li B."/>
            <person name="Rafalski A."/>
            <person name="Schnable P.S."/>
            <person name="Ware D.H."/>
            <person name="Buckler E.S."/>
            <person name="Lai J."/>
        </authorList>
    </citation>
    <scope>NUCLEOTIDE SEQUENCE [LARGE SCALE GENOMIC DNA]</scope>
    <source>
        <strain evidence="2">cv. Missouri 17</strain>
        <tissue evidence="1">Seedling</tissue>
    </source>
</reference>
<organism evidence="1 2">
    <name type="scientific">Zea mays</name>
    <name type="common">Maize</name>
    <dbReference type="NCBI Taxonomy" id="4577"/>
    <lineage>
        <taxon>Eukaryota</taxon>
        <taxon>Viridiplantae</taxon>
        <taxon>Streptophyta</taxon>
        <taxon>Embryophyta</taxon>
        <taxon>Tracheophyta</taxon>
        <taxon>Spermatophyta</taxon>
        <taxon>Magnoliopsida</taxon>
        <taxon>Liliopsida</taxon>
        <taxon>Poales</taxon>
        <taxon>Poaceae</taxon>
        <taxon>PACMAD clade</taxon>
        <taxon>Panicoideae</taxon>
        <taxon>Andropogonodae</taxon>
        <taxon>Andropogoneae</taxon>
        <taxon>Tripsacinae</taxon>
        <taxon>Zea</taxon>
    </lineage>
</organism>
<accession>A0A3L6ETE8</accession>
<comment type="caution">
    <text evidence="1">The sequence shown here is derived from an EMBL/GenBank/DDBJ whole genome shotgun (WGS) entry which is preliminary data.</text>
</comment>
<sequence>MNLKWMLVCFEHLSWMRIDYDKSDLVPIGLEKVEENCVTKIFCCKKEASLLNI</sequence>
<dbReference type="AlphaFoldDB" id="A0A3L6ETE8"/>
<dbReference type="Proteomes" id="UP000251960">
    <property type="component" value="Chromosome 5"/>
</dbReference>
<protein>
    <submittedName>
        <fullName evidence="1">Uncharacterized protein</fullName>
    </submittedName>
</protein>
<gene>
    <name evidence="1" type="ORF">Zm00014a_037733</name>
</gene>
<evidence type="ECO:0000313" key="2">
    <source>
        <dbReference type="Proteomes" id="UP000251960"/>
    </source>
</evidence>
<name>A0A3L6ETE8_MAIZE</name>
<evidence type="ECO:0000313" key="1">
    <source>
        <dbReference type="EMBL" id="PWZ23331.1"/>
    </source>
</evidence>